<sequence length="127" mass="13954">MAISYPSNLESINVNALNTRDSDKYFNNFFNIPPVVSSNVDAAIVAYFEQITTNAISARALASAVIYTSAKQGVDPMDTLREFQKMPKGELAAYTALFLNLERVGTSFLGISNQPKLNKYIARAILP</sequence>
<proteinExistence type="predicted"/>
<name>A0A6J5LIT4_9CAUD</name>
<dbReference type="EMBL" id="LR796274">
    <property type="protein sequence ID" value="CAB4133036.1"/>
    <property type="molecule type" value="Genomic_DNA"/>
</dbReference>
<accession>A0A6J5LIT4</accession>
<reference evidence="1" key="1">
    <citation type="submission" date="2020-04" db="EMBL/GenBank/DDBJ databases">
        <authorList>
            <person name="Chiriac C."/>
            <person name="Salcher M."/>
            <person name="Ghai R."/>
            <person name="Kavagutti S V."/>
        </authorList>
    </citation>
    <scope>NUCLEOTIDE SEQUENCE</scope>
</reference>
<gene>
    <name evidence="1" type="ORF">UFOVP257_36</name>
</gene>
<protein>
    <submittedName>
        <fullName evidence="1">Uncharacterized protein</fullName>
    </submittedName>
</protein>
<organism evidence="1">
    <name type="scientific">uncultured Caudovirales phage</name>
    <dbReference type="NCBI Taxonomy" id="2100421"/>
    <lineage>
        <taxon>Viruses</taxon>
        <taxon>Duplodnaviria</taxon>
        <taxon>Heunggongvirae</taxon>
        <taxon>Uroviricota</taxon>
        <taxon>Caudoviricetes</taxon>
        <taxon>Peduoviridae</taxon>
        <taxon>Maltschvirus</taxon>
        <taxon>Maltschvirus maltsch</taxon>
    </lineage>
</organism>
<evidence type="ECO:0000313" key="1">
    <source>
        <dbReference type="EMBL" id="CAB4133036.1"/>
    </source>
</evidence>